<dbReference type="PANTHER" id="PTHR47926">
    <property type="entry name" value="PENTATRICOPEPTIDE REPEAT-CONTAINING PROTEIN"/>
    <property type="match status" value="1"/>
</dbReference>
<dbReference type="EMBL" id="CAUOFW020007013">
    <property type="protein sequence ID" value="CAK9177264.1"/>
    <property type="molecule type" value="Genomic_DNA"/>
</dbReference>
<evidence type="ECO:0008006" key="4">
    <source>
        <dbReference type="Google" id="ProtNLM"/>
    </source>
</evidence>
<reference evidence="2 3" key="1">
    <citation type="submission" date="2024-02" db="EMBL/GenBank/DDBJ databases">
        <authorList>
            <person name="Vignale AGUSTIN F."/>
            <person name="Sosa J E."/>
            <person name="Modenutti C."/>
        </authorList>
    </citation>
    <scope>NUCLEOTIDE SEQUENCE [LARGE SCALE GENOMIC DNA]</scope>
</reference>
<accession>A0ABC8U694</accession>
<dbReference type="AlphaFoldDB" id="A0ABC8U694"/>
<dbReference type="InterPro" id="IPR046960">
    <property type="entry name" value="PPR_At4g14850-like_plant"/>
</dbReference>
<dbReference type="Proteomes" id="UP001642360">
    <property type="component" value="Unassembled WGS sequence"/>
</dbReference>
<sequence>MKVEYECYPFVGTALISVYAAFKDEIQNASLSMSQHDLVAWSTMITAWVQNGCDKRARKTLAEFQSAPIFSIDDSILSSCLSACAGLASQEMGKWFHACSFKTGFESYVHVASSIIDMHSKCGGIKDALKFFDGLNAKTVVSWTAMMSGYAH</sequence>
<dbReference type="InterPro" id="IPR011990">
    <property type="entry name" value="TPR-like_helical_dom_sf"/>
</dbReference>
<dbReference type="Pfam" id="PF01535">
    <property type="entry name" value="PPR"/>
    <property type="match status" value="3"/>
</dbReference>
<dbReference type="InterPro" id="IPR002885">
    <property type="entry name" value="PPR_rpt"/>
</dbReference>
<keyword evidence="3" id="KW-1185">Reference proteome</keyword>
<name>A0ABC8U694_9AQUA</name>
<proteinExistence type="predicted"/>
<organism evidence="2 3">
    <name type="scientific">Ilex paraguariensis</name>
    <name type="common">yerba mate</name>
    <dbReference type="NCBI Taxonomy" id="185542"/>
    <lineage>
        <taxon>Eukaryota</taxon>
        <taxon>Viridiplantae</taxon>
        <taxon>Streptophyta</taxon>
        <taxon>Embryophyta</taxon>
        <taxon>Tracheophyta</taxon>
        <taxon>Spermatophyta</taxon>
        <taxon>Magnoliopsida</taxon>
        <taxon>eudicotyledons</taxon>
        <taxon>Gunneridae</taxon>
        <taxon>Pentapetalae</taxon>
        <taxon>asterids</taxon>
        <taxon>campanulids</taxon>
        <taxon>Aquifoliales</taxon>
        <taxon>Aquifoliaceae</taxon>
        <taxon>Ilex</taxon>
    </lineage>
</organism>
<dbReference type="Gene3D" id="1.25.40.10">
    <property type="entry name" value="Tetratricopeptide repeat domain"/>
    <property type="match status" value="1"/>
</dbReference>
<protein>
    <recommendedName>
        <fullName evidence="4">Pentatricopeptide repeat-containing protein</fullName>
    </recommendedName>
</protein>
<gene>
    <name evidence="2" type="ORF">ILEXP_LOCUS47144</name>
</gene>
<evidence type="ECO:0000313" key="3">
    <source>
        <dbReference type="Proteomes" id="UP001642360"/>
    </source>
</evidence>
<evidence type="ECO:0000313" key="2">
    <source>
        <dbReference type="EMBL" id="CAK9177264.1"/>
    </source>
</evidence>
<evidence type="ECO:0000256" key="1">
    <source>
        <dbReference type="ARBA" id="ARBA00022737"/>
    </source>
</evidence>
<keyword evidence="1" id="KW-0677">Repeat</keyword>
<comment type="caution">
    <text evidence="2">The sequence shown here is derived from an EMBL/GenBank/DDBJ whole genome shotgun (WGS) entry which is preliminary data.</text>
</comment>